<dbReference type="InterPro" id="IPR041457">
    <property type="entry name" value="CxC2_KDZ-assoc"/>
</dbReference>
<dbReference type="PANTHER" id="PTHR33104">
    <property type="entry name" value="SI:DKEY-29D5.2"/>
    <property type="match status" value="1"/>
</dbReference>
<dbReference type="AlphaFoldDB" id="A0A284QWJ2"/>
<dbReference type="PANTHER" id="PTHR33104:SF2">
    <property type="entry name" value="CXC3 LIKE CYSTEINE CLUSTER DOMAIN-CONTAINING PROTEIN"/>
    <property type="match status" value="1"/>
</dbReference>
<dbReference type="OrthoDB" id="2682806at2759"/>
<dbReference type="Pfam" id="PF18803">
    <property type="entry name" value="CxC2"/>
    <property type="match status" value="1"/>
</dbReference>
<dbReference type="Pfam" id="PF18758">
    <property type="entry name" value="KDZ"/>
    <property type="match status" value="1"/>
</dbReference>
<keyword evidence="4" id="KW-1185">Reference proteome</keyword>
<feature type="region of interest" description="Disordered" evidence="1">
    <location>
        <begin position="1049"/>
        <end position="1091"/>
    </location>
</feature>
<feature type="compositionally biased region" description="Acidic residues" evidence="1">
    <location>
        <begin position="1077"/>
        <end position="1091"/>
    </location>
</feature>
<sequence>MASNFKRAHRMAAAPAAHDRIKFDNDFDSVHSREARIDQHGHGIATRPKPMHGIAGWTLGSTWTLKENHKMALDADGQAYNNEMNAEVFESSIFRGEPADAEKSKKRSKVSRRLHLVWKEPYRSIYLDEVTCHDGQGDSRRTRRCPDCIAQGVEEERQGDAEIRCKDCFLNDLVCMSCCVRRHWQNPFHRIERWADNHFVPTTLKATGLHVQLNHLSFRCPNPIPCHSKLWVLHTTGIHDVAVDYCSCECQIPQYKQFLWRGWYPASQKVVQTCATFPLLEMLHLLSLVSKTSTYHFYRTLEKMTDNTGLDTPPSRRTALMRMLIQWRHLKLLKRGGRTHDVKGPEGTQPGDLAVLCPSCPRPGINLSPDWAQAPPHLQFLYLLLICIDANFRLKNQMVSSYSRDPGLGIGWAYLTAHEPYEAYVRTWATDADISTCVEFSAMKKSNTKFSKGLRYTGIVAISCGRSEMVLPTCVGNMSKGERYANVDPLAAAAIQQFSDLLWVVISYDIACQWIKTIFTCMTSHWPANLRFNPDIRITPVVPKFHEPGHKQEGHEQFSFNLVFGVGLSDGECPERIWAAHNALGNSTKTAGPGTRQDLIDDHLGFWNWLKYCEMGRTLWKRYKAAISERNRQDESHKGFTLSLPSNMVTEWEDACATWEKDKVPKTVFNPFEVQSHDLMEDEVHKELAEEEEACRRNGGRVLHDMSPSAFIKFGFAIEESQQKLHYEVKKLKANPTPNQDAHIAEQRSLLVSKVKKFKELQAIYMPRLLQFITESEELDYSSSGVSAEGVKLWLPSSVPADRCGQVCDTSLSDMEELLRTAQCHDALNSIRHILRLKIWMVEYKNKNICGQRDGTRSRAGIDAIHERALAAAVKYRRAREAKLRCAGSGDWEQVLCKLEDGDIRSYQDPDRLRRGTGRRGMNEDSWEPRVGADAPEQGIELHQDDREKCDGTGQTWRSLSWIWTTAKISLDDGADENNDEVLRSEWCCSRARAHRTWWRERGGTRDVDEALREALDAYAAVQTDLQRRLTVVFRDLWLTALDDAHAANEALRDGPDQDEDGDSDGSDDKDVGIWNGEEEQDEDEEAIVVL</sequence>
<dbReference type="EMBL" id="FUEG01000002">
    <property type="protein sequence ID" value="SJL00824.1"/>
    <property type="molecule type" value="Genomic_DNA"/>
</dbReference>
<evidence type="ECO:0000259" key="2">
    <source>
        <dbReference type="Pfam" id="PF18803"/>
    </source>
</evidence>
<reference evidence="4" key="1">
    <citation type="journal article" date="2017" name="Nat. Ecol. Evol.">
        <title>Genome expansion and lineage-specific genetic innovations in the forest pathogenic fungi Armillaria.</title>
        <authorList>
            <person name="Sipos G."/>
            <person name="Prasanna A.N."/>
            <person name="Walter M.C."/>
            <person name="O'Connor E."/>
            <person name="Balint B."/>
            <person name="Krizsan K."/>
            <person name="Kiss B."/>
            <person name="Hess J."/>
            <person name="Varga T."/>
            <person name="Slot J."/>
            <person name="Riley R."/>
            <person name="Boka B."/>
            <person name="Rigling D."/>
            <person name="Barry K."/>
            <person name="Lee J."/>
            <person name="Mihaltcheva S."/>
            <person name="LaButti K."/>
            <person name="Lipzen A."/>
            <person name="Waldron R."/>
            <person name="Moloney N.M."/>
            <person name="Sperisen C."/>
            <person name="Kredics L."/>
            <person name="Vagvoelgyi C."/>
            <person name="Patrignani A."/>
            <person name="Fitzpatrick D."/>
            <person name="Nagy I."/>
            <person name="Doyle S."/>
            <person name="Anderson J.B."/>
            <person name="Grigoriev I.V."/>
            <person name="Gueldener U."/>
            <person name="Muensterkoetter M."/>
            <person name="Nagy L.G."/>
        </authorList>
    </citation>
    <scope>NUCLEOTIDE SEQUENCE [LARGE SCALE GENOMIC DNA]</scope>
    <source>
        <strain evidence="4">C18/9</strain>
    </source>
</reference>
<organism evidence="3 4">
    <name type="scientific">Armillaria ostoyae</name>
    <name type="common">Armillaria root rot fungus</name>
    <dbReference type="NCBI Taxonomy" id="47428"/>
    <lineage>
        <taxon>Eukaryota</taxon>
        <taxon>Fungi</taxon>
        <taxon>Dikarya</taxon>
        <taxon>Basidiomycota</taxon>
        <taxon>Agaricomycotina</taxon>
        <taxon>Agaricomycetes</taxon>
        <taxon>Agaricomycetidae</taxon>
        <taxon>Agaricales</taxon>
        <taxon>Marasmiineae</taxon>
        <taxon>Physalacriaceae</taxon>
        <taxon>Armillaria</taxon>
    </lineage>
</organism>
<dbReference type="Proteomes" id="UP000219338">
    <property type="component" value="Unassembled WGS sequence"/>
</dbReference>
<dbReference type="InterPro" id="IPR040521">
    <property type="entry name" value="KDZ"/>
</dbReference>
<feature type="region of interest" description="Disordered" evidence="1">
    <location>
        <begin position="910"/>
        <end position="932"/>
    </location>
</feature>
<feature type="compositionally biased region" description="Acidic residues" evidence="1">
    <location>
        <begin position="1057"/>
        <end position="1066"/>
    </location>
</feature>
<proteinExistence type="predicted"/>
<accession>A0A284QWJ2</accession>
<evidence type="ECO:0000313" key="4">
    <source>
        <dbReference type="Proteomes" id="UP000219338"/>
    </source>
</evidence>
<dbReference type="STRING" id="47428.A0A284QWJ2"/>
<feature type="domain" description="CxC2-like cysteine cluster KDZ transposase-associated" evidence="2">
    <location>
        <begin position="204"/>
        <end position="309"/>
    </location>
</feature>
<protein>
    <recommendedName>
        <fullName evidence="2">CxC2-like cysteine cluster KDZ transposase-associated domain-containing protein</fullName>
    </recommendedName>
</protein>
<evidence type="ECO:0000256" key="1">
    <source>
        <dbReference type="SAM" id="MobiDB-lite"/>
    </source>
</evidence>
<gene>
    <name evidence="3" type="ORF">ARMOST_04138</name>
</gene>
<name>A0A284QWJ2_ARMOS</name>
<dbReference type="OMA" id="CECHREI"/>
<evidence type="ECO:0000313" key="3">
    <source>
        <dbReference type="EMBL" id="SJL00824.1"/>
    </source>
</evidence>